<organism evidence="2 3">
    <name type="scientific">Hansschlegelia quercus</name>
    <dbReference type="NCBI Taxonomy" id="2528245"/>
    <lineage>
        <taxon>Bacteria</taxon>
        <taxon>Pseudomonadati</taxon>
        <taxon>Pseudomonadota</taxon>
        <taxon>Alphaproteobacteria</taxon>
        <taxon>Hyphomicrobiales</taxon>
        <taxon>Methylopilaceae</taxon>
        <taxon>Hansschlegelia</taxon>
    </lineage>
</organism>
<gene>
    <name evidence="2" type="ORF">EYR15_07545</name>
</gene>
<evidence type="ECO:0000313" key="2">
    <source>
        <dbReference type="EMBL" id="TBN53652.1"/>
    </source>
</evidence>
<accession>A0A4Q9GHV7</accession>
<feature type="domain" description="TPM" evidence="1">
    <location>
        <begin position="98"/>
        <end position="185"/>
    </location>
</feature>
<keyword evidence="3" id="KW-1185">Reference proteome</keyword>
<dbReference type="PANTHER" id="PTHR30373:SF8">
    <property type="entry name" value="BLL7265 PROTEIN"/>
    <property type="match status" value="1"/>
</dbReference>
<proteinExistence type="predicted"/>
<dbReference type="Pfam" id="PF04536">
    <property type="entry name" value="TPM_phosphatase"/>
    <property type="match status" value="1"/>
</dbReference>
<sequence>MVTREPLTDLERDRIADAVRLAETRTAAEIVVAIETDSCEEFDATVALVAAGLIAIASAAPLDFLGLTETMVVAVQFALFAMLATVAASSRARSVLGLTRLPGSAARRAAQKAFDELGLARTRERTGVLIHVALAERHVEVIADEGVHAAVAPETWDELVEAIVGAAKAGHLADGVVRAVQRCGEALADVLPPTRGVGDELPNAPVTR</sequence>
<protein>
    <recommendedName>
        <fullName evidence="1">TPM domain-containing protein</fullName>
    </recommendedName>
</protein>
<dbReference type="OrthoDB" id="5825388at2"/>
<dbReference type="AlphaFoldDB" id="A0A4Q9GHV7"/>
<evidence type="ECO:0000259" key="1">
    <source>
        <dbReference type="Pfam" id="PF04536"/>
    </source>
</evidence>
<dbReference type="RefSeq" id="WP_131002664.1">
    <property type="nucleotide sequence ID" value="NZ_JBHSZR010000003.1"/>
</dbReference>
<dbReference type="EMBL" id="SIUB01000003">
    <property type="protein sequence ID" value="TBN53652.1"/>
    <property type="molecule type" value="Genomic_DNA"/>
</dbReference>
<name>A0A4Q9GHV7_9HYPH</name>
<dbReference type="Proteomes" id="UP000291613">
    <property type="component" value="Unassembled WGS sequence"/>
</dbReference>
<dbReference type="InterPro" id="IPR007621">
    <property type="entry name" value="TPM_dom"/>
</dbReference>
<evidence type="ECO:0000313" key="3">
    <source>
        <dbReference type="Proteomes" id="UP000291613"/>
    </source>
</evidence>
<dbReference type="Gene3D" id="3.10.310.50">
    <property type="match status" value="1"/>
</dbReference>
<reference evidence="2 3" key="1">
    <citation type="submission" date="2019-02" db="EMBL/GenBank/DDBJ databases">
        <title>Hansschlegelia quercus sp. nov., a novel methylotrophic bacterium from buds of oak (Quercus robur L.).</title>
        <authorList>
            <person name="Agafonova N.V."/>
            <person name="Kaparullina E.N."/>
            <person name="Grouzdev D.S."/>
            <person name="Doronina N.V."/>
        </authorList>
    </citation>
    <scope>NUCLEOTIDE SEQUENCE [LARGE SCALE GENOMIC DNA]</scope>
    <source>
        <strain evidence="2 3">Dub</strain>
    </source>
</reference>
<comment type="caution">
    <text evidence="2">The sequence shown here is derived from an EMBL/GenBank/DDBJ whole genome shotgun (WGS) entry which is preliminary data.</text>
</comment>
<dbReference type="PANTHER" id="PTHR30373">
    <property type="entry name" value="UPF0603 PROTEIN YGCG"/>
    <property type="match status" value="1"/>
</dbReference>